<dbReference type="InterPro" id="IPR015421">
    <property type="entry name" value="PyrdxlP-dep_Trfase_major"/>
</dbReference>
<dbReference type="Pfam" id="PF01041">
    <property type="entry name" value="DegT_DnrJ_EryC1"/>
    <property type="match status" value="1"/>
</dbReference>
<dbReference type="OrthoDB" id="9810913at2"/>
<organism evidence="9 10">
    <name type="scientific">Bacillus oleivorans</name>
    <dbReference type="NCBI Taxonomy" id="1448271"/>
    <lineage>
        <taxon>Bacteria</taxon>
        <taxon>Bacillati</taxon>
        <taxon>Bacillota</taxon>
        <taxon>Bacilli</taxon>
        <taxon>Bacillales</taxon>
        <taxon>Bacillaceae</taxon>
        <taxon>Bacillus</taxon>
    </lineage>
</organism>
<evidence type="ECO:0000313" key="10">
    <source>
        <dbReference type="Proteomes" id="UP000219546"/>
    </source>
</evidence>
<dbReference type="InterPro" id="IPR015422">
    <property type="entry name" value="PyrdxlP-dep_Trfase_small"/>
</dbReference>
<dbReference type="InterPro" id="IPR015424">
    <property type="entry name" value="PyrdxlP-dep_Trfase"/>
</dbReference>
<evidence type="ECO:0000256" key="3">
    <source>
        <dbReference type="ARBA" id="ARBA00022679"/>
    </source>
</evidence>
<dbReference type="GO" id="GO:0030170">
    <property type="term" value="F:pyridoxal phosphate binding"/>
    <property type="evidence" value="ECO:0007669"/>
    <property type="project" value="TreeGrafter"/>
</dbReference>
<evidence type="ECO:0000256" key="5">
    <source>
        <dbReference type="ARBA" id="ARBA00037999"/>
    </source>
</evidence>
<dbReference type="Proteomes" id="UP000219546">
    <property type="component" value="Unassembled WGS sequence"/>
</dbReference>
<dbReference type="CDD" id="cd00616">
    <property type="entry name" value="AHBA_syn"/>
    <property type="match status" value="1"/>
</dbReference>
<evidence type="ECO:0000256" key="2">
    <source>
        <dbReference type="ARBA" id="ARBA00022576"/>
    </source>
</evidence>
<dbReference type="InterPro" id="IPR000653">
    <property type="entry name" value="DegT/StrS_aminotransferase"/>
</dbReference>
<dbReference type="Gene3D" id="3.40.640.10">
    <property type="entry name" value="Type I PLP-dependent aspartate aminotransferase-like (Major domain)"/>
    <property type="match status" value="1"/>
</dbReference>
<dbReference type="SUPFAM" id="SSF53383">
    <property type="entry name" value="PLP-dependent transferases"/>
    <property type="match status" value="1"/>
</dbReference>
<dbReference type="NCBIfam" id="TIGR04181">
    <property type="entry name" value="NHT_00031"/>
    <property type="match status" value="1"/>
</dbReference>
<dbReference type="EMBL" id="OAOP01000006">
    <property type="protein sequence ID" value="SNX72899.1"/>
    <property type="molecule type" value="Genomic_DNA"/>
</dbReference>
<gene>
    <name evidence="9" type="ORF">SAMN05877753_106243</name>
</gene>
<comment type="cofactor">
    <cofactor evidence="1">
        <name>pyridoxal 5'-phosphate</name>
        <dbReference type="ChEBI" id="CHEBI:597326"/>
    </cofactor>
</comment>
<keyword evidence="2" id="KW-0032">Aminotransferase</keyword>
<name>A0A285CZF1_9BACI</name>
<evidence type="ECO:0000313" key="9">
    <source>
        <dbReference type="EMBL" id="SNX72899.1"/>
    </source>
</evidence>
<evidence type="ECO:0000256" key="1">
    <source>
        <dbReference type="ARBA" id="ARBA00001933"/>
    </source>
</evidence>
<dbReference type="PANTHER" id="PTHR30244">
    <property type="entry name" value="TRANSAMINASE"/>
    <property type="match status" value="1"/>
</dbReference>
<feature type="active site" description="Proton acceptor" evidence="6">
    <location>
        <position position="216"/>
    </location>
</feature>
<evidence type="ECO:0000256" key="6">
    <source>
        <dbReference type="PIRSR" id="PIRSR000390-1"/>
    </source>
</evidence>
<dbReference type="RefSeq" id="WP_097159394.1">
    <property type="nucleotide sequence ID" value="NZ_JBEPMQ010000005.1"/>
</dbReference>
<sequence length="385" mass="42879">MSIWVEIAEKIKQIYPSKDFLPLHEPTFLGNEIPYVNECIETGWVSSVGKYVNKFEDSLADYAGVKRAVAVVNGTAALHIALKTVGIQPNDEILIPSLTFIATGNAVSYCGATPHFVDVSKTTLGIDPKKLKDYLNEISILKNNVCINKFTGKVIRAIVPMHTFGHSVDLDHLIEVCEQYNLILIEDAAESLGTYYKGKHTGSFGKVSAMSFNGNKIVTTGGGGAILTNDEKLADYAKHLTTTAKVPHPWKYEHDDIGYNYRMPNINAALGLAQLEKLDSFIQNKRNLVNKYIEIIENYSGIEIFIEPSFSKSNYWLQTILIDDQQHSIENALEILNQLGIMSRPAWTPLHKLAPYKNCPKSDLSVTEKLFKQIVNIPSSPYLGE</sequence>
<reference evidence="9 10" key="1">
    <citation type="submission" date="2017-08" db="EMBL/GenBank/DDBJ databases">
        <authorList>
            <person name="de Groot N.N."/>
        </authorList>
    </citation>
    <scope>NUCLEOTIDE SEQUENCE [LARGE SCALE GENOMIC DNA]</scope>
    <source>
        <strain evidence="9 10">JC228</strain>
    </source>
</reference>
<dbReference type="PIRSF" id="PIRSF000390">
    <property type="entry name" value="PLP_StrS"/>
    <property type="match status" value="1"/>
</dbReference>
<dbReference type="GO" id="GO:0000271">
    <property type="term" value="P:polysaccharide biosynthetic process"/>
    <property type="evidence" value="ECO:0007669"/>
    <property type="project" value="TreeGrafter"/>
</dbReference>
<accession>A0A285CZF1</accession>
<proteinExistence type="inferred from homology"/>
<dbReference type="FunFam" id="3.40.640.10:FF:000090">
    <property type="entry name" value="Pyridoxal phosphate-dependent aminotransferase"/>
    <property type="match status" value="1"/>
</dbReference>
<keyword evidence="4 7" id="KW-0663">Pyridoxal phosphate</keyword>
<dbReference type="PANTHER" id="PTHR30244:SF30">
    <property type="entry name" value="BLR5990 PROTEIN"/>
    <property type="match status" value="1"/>
</dbReference>
<keyword evidence="10" id="KW-1185">Reference proteome</keyword>
<comment type="similarity">
    <text evidence="5 8">Belongs to the DegT/DnrJ/EryC1 family.</text>
</comment>
<dbReference type="InterPro" id="IPR026385">
    <property type="entry name" value="LegC-like"/>
</dbReference>
<evidence type="ECO:0000256" key="7">
    <source>
        <dbReference type="PIRSR" id="PIRSR000390-2"/>
    </source>
</evidence>
<dbReference type="AlphaFoldDB" id="A0A285CZF1"/>
<evidence type="ECO:0000256" key="8">
    <source>
        <dbReference type="RuleBase" id="RU004508"/>
    </source>
</evidence>
<evidence type="ECO:0000256" key="4">
    <source>
        <dbReference type="ARBA" id="ARBA00022898"/>
    </source>
</evidence>
<dbReference type="GO" id="GO:0008483">
    <property type="term" value="F:transaminase activity"/>
    <property type="evidence" value="ECO:0007669"/>
    <property type="project" value="UniProtKB-KW"/>
</dbReference>
<keyword evidence="3" id="KW-0808">Transferase</keyword>
<feature type="modified residue" description="N6-(pyridoxal phosphate)lysine" evidence="7">
    <location>
        <position position="216"/>
    </location>
</feature>
<protein>
    <submittedName>
        <fullName evidence="9">Perosamine synthetase</fullName>
    </submittedName>
</protein>
<dbReference type="Gene3D" id="3.90.1150.10">
    <property type="entry name" value="Aspartate Aminotransferase, domain 1"/>
    <property type="match status" value="1"/>
</dbReference>